<evidence type="ECO:0000313" key="7">
    <source>
        <dbReference type="EMBL" id="CAD8402802.1"/>
    </source>
</evidence>
<sequence length="203" mass="22815">MPERTKLLKVIILGESGVGKTSILERYVRHSFSQQYKATIGADFLSMDVIVDDKPVPLQIWDTAGQERYQSLGAAFYRGADGVLLVYDVTDSRSFEGLDAWRQEFIVSANPRDPDTFPFVVLGNKIDLISRPRAVSQKKAQQWCLQKGGLTHFETSAADNINIDLAFETVARSAVKRGEEEEEFILPETVEINRKPAEEQCNC</sequence>
<keyword evidence="2" id="KW-0547">Nucleotide-binding</keyword>
<evidence type="ECO:0000256" key="3">
    <source>
        <dbReference type="ARBA" id="ARBA00023134"/>
    </source>
</evidence>
<dbReference type="InterPro" id="IPR005225">
    <property type="entry name" value="Small_GTP-bd"/>
</dbReference>
<dbReference type="FunFam" id="3.40.50.300:FF:000086">
    <property type="entry name" value="Ras-related small GTPase"/>
    <property type="match status" value="1"/>
</dbReference>
<keyword evidence="4" id="KW-0449">Lipoprotein</keyword>
<dbReference type="InterPro" id="IPR027417">
    <property type="entry name" value="P-loop_NTPase"/>
</dbReference>
<evidence type="ECO:0000256" key="2">
    <source>
        <dbReference type="ARBA" id="ARBA00022741"/>
    </source>
</evidence>
<dbReference type="PANTHER" id="PTHR47981">
    <property type="entry name" value="RAB FAMILY"/>
    <property type="match status" value="1"/>
</dbReference>
<reference evidence="6" key="1">
    <citation type="submission" date="2021-01" db="EMBL/GenBank/DDBJ databases">
        <authorList>
            <person name="Corre E."/>
            <person name="Pelletier E."/>
            <person name="Niang G."/>
            <person name="Scheremetjew M."/>
            <person name="Finn R."/>
            <person name="Kale V."/>
            <person name="Holt S."/>
            <person name="Cochrane G."/>
            <person name="Meng A."/>
            <person name="Brown T."/>
            <person name="Cohen L."/>
        </authorList>
    </citation>
    <scope>NUCLEOTIDE SEQUENCE</scope>
    <source>
        <strain evidence="6">UTEX LB 2760</strain>
    </source>
</reference>
<dbReference type="SUPFAM" id="SSF52540">
    <property type="entry name" value="P-loop containing nucleoside triphosphate hydrolases"/>
    <property type="match status" value="1"/>
</dbReference>
<keyword evidence="3" id="KW-0342">GTP-binding</keyword>
<evidence type="ECO:0000256" key="5">
    <source>
        <dbReference type="ARBA" id="ARBA00023289"/>
    </source>
</evidence>
<dbReference type="SMART" id="SM00176">
    <property type="entry name" value="RAN"/>
    <property type="match status" value="1"/>
</dbReference>
<accession>A0A6T6NVS6</accession>
<dbReference type="PROSITE" id="PS51419">
    <property type="entry name" value="RAB"/>
    <property type="match status" value="1"/>
</dbReference>
<dbReference type="AlphaFoldDB" id="A0A6T6NVS6"/>
<dbReference type="GO" id="GO:0005525">
    <property type="term" value="F:GTP binding"/>
    <property type="evidence" value="ECO:0007669"/>
    <property type="project" value="UniProtKB-KW"/>
</dbReference>
<dbReference type="GO" id="GO:0003924">
    <property type="term" value="F:GTPase activity"/>
    <property type="evidence" value="ECO:0007669"/>
    <property type="project" value="InterPro"/>
</dbReference>
<dbReference type="EMBL" id="HBEK01023323">
    <property type="protein sequence ID" value="CAD8402801.1"/>
    <property type="molecule type" value="Transcribed_RNA"/>
</dbReference>
<dbReference type="SMART" id="SM00174">
    <property type="entry name" value="RHO"/>
    <property type="match status" value="1"/>
</dbReference>
<protein>
    <submittedName>
        <fullName evidence="6">Uncharacterized protein</fullName>
    </submittedName>
</protein>
<dbReference type="CDD" id="cd01862">
    <property type="entry name" value="Rab7"/>
    <property type="match status" value="1"/>
</dbReference>
<proteinExistence type="inferred from homology"/>
<comment type="similarity">
    <text evidence="1">Belongs to the small GTPase superfamily. Rab family.</text>
</comment>
<dbReference type="NCBIfam" id="TIGR00231">
    <property type="entry name" value="small_GTP"/>
    <property type="match status" value="1"/>
</dbReference>
<name>A0A6T6NVS6_9RHOD</name>
<dbReference type="PRINTS" id="PR00449">
    <property type="entry name" value="RASTRNSFRMNG"/>
</dbReference>
<evidence type="ECO:0000313" key="6">
    <source>
        <dbReference type="EMBL" id="CAD8402801.1"/>
    </source>
</evidence>
<dbReference type="InterPro" id="IPR001806">
    <property type="entry name" value="Small_GTPase"/>
</dbReference>
<dbReference type="PROSITE" id="PS51421">
    <property type="entry name" value="RAS"/>
    <property type="match status" value="1"/>
</dbReference>
<evidence type="ECO:0000256" key="4">
    <source>
        <dbReference type="ARBA" id="ARBA00023288"/>
    </source>
</evidence>
<gene>
    <name evidence="6" type="ORF">RMAR0315_LOCUS12806</name>
    <name evidence="7" type="ORF">RMAR0315_LOCUS12807</name>
</gene>
<organism evidence="6">
    <name type="scientific">Rhodosorus marinus</name>
    <dbReference type="NCBI Taxonomy" id="101924"/>
    <lineage>
        <taxon>Eukaryota</taxon>
        <taxon>Rhodophyta</taxon>
        <taxon>Stylonematophyceae</taxon>
        <taxon>Stylonematales</taxon>
        <taxon>Stylonemataceae</taxon>
        <taxon>Rhodosorus</taxon>
    </lineage>
</organism>
<dbReference type="SMART" id="SM00173">
    <property type="entry name" value="RAS"/>
    <property type="match status" value="1"/>
</dbReference>
<dbReference type="Pfam" id="PF00071">
    <property type="entry name" value="Ras"/>
    <property type="match status" value="1"/>
</dbReference>
<keyword evidence="5" id="KW-0636">Prenylation</keyword>
<dbReference type="Gene3D" id="3.40.50.300">
    <property type="entry name" value="P-loop containing nucleotide triphosphate hydrolases"/>
    <property type="match status" value="1"/>
</dbReference>
<dbReference type="PROSITE" id="PS51420">
    <property type="entry name" value="RHO"/>
    <property type="match status" value="1"/>
</dbReference>
<dbReference type="SMART" id="SM00175">
    <property type="entry name" value="RAB"/>
    <property type="match status" value="1"/>
</dbReference>
<dbReference type="EMBL" id="HBEK01023324">
    <property type="protein sequence ID" value="CAD8402802.1"/>
    <property type="molecule type" value="Transcribed_RNA"/>
</dbReference>
<dbReference type="PANTHER" id="PTHR47981:SF20">
    <property type="entry name" value="RAS-RELATED PROTEIN RAB-7A"/>
    <property type="match status" value="1"/>
</dbReference>
<evidence type="ECO:0000256" key="1">
    <source>
        <dbReference type="ARBA" id="ARBA00006270"/>
    </source>
</evidence>